<evidence type="ECO:0000256" key="1">
    <source>
        <dbReference type="SAM" id="MobiDB-lite"/>
    </source>
</evidence>
<protein>
    <recommendedName>
        <fullName evidence="2">Phage tail tape measure protein domain-containing protein</fullName>
    </recommendedName>
</protein>
<dbReference type="Proteomes" id="UP000808906">
    <property type="component" value="Unassembled WGS sequence"/>
</dbReference>
<evidence type="ECO:0000259" key="2">
    <source>
        <dbReference type="Pfam" id="PF10145"/>
    </source>
</evidence>
<feature type="domain" description="Phage tail tape measure protein" evidence="2">
    <location>
        <begin position="219"/>
        <end position="418"/>
    </location>
</feature>
<feature type="compositionally biased region" description="Basic and acidic residues" evidence="1">
    <location>
        <begin position="88"/>
        <end position="105"/>
    </location>
</feature>
<feature type="region of interest" description="Disordered" evidence="1">
    <location>
        <begin position="1075"/>
        <end position="1117"/>
    </location>
</feature>
<dbReference type="EMBL" id="WUXR01000012">
    <property type="protein sequence ID" value="MBM4567399.1"/>
    <property type="molecule type" value="Genomic_DNA"/>
</dbReference>
<dbReference type="InterPro" id="IPR010090">
    <property type="entry name" value="Phage_tape_meas"/>
</dbReference>
<comment type="caution">
    <text evidence="3">The sequence shown here is derived from an EMBL/GenBank/DDBJ whole genome shotgun (WGS) entry which is preliminary data.</text>
</comment>
<evidence type="ECO:0000313" key="4">
    <source>
        <dbReference type="Proteomes" id="UP000808906"/>
    </source>
</evidence>
<feature type="compositionally biased region" description="Low complexity" evidence="1">
    <location>
        <begin position="1075"/>
        <end position="1091"/>
    </location>
</feature>
<reference evidence="3" key="1">
    <citation type="submission" date="2019-11" db="EMBL/GenBank/DDBJ databases">
        <title>Spread of Macrolides and rifampicin resistant Rhodococcus equi in clinical isolates in the USA.</title>
        <authorList>
            <person name="Alvarez-Narvaez S."/>
            <person name="Huber L."/>
            <person name="Cohen N.D."/>
            <person name="Slovis N."/>
            <person name="Greiter M."/>
            <person name="Giguere S."/>
            <person name="Hart K."/>
        </authorList>
    </citation>
    <scope>NUCLEOTIDE SEQUENCE</scope>
    <source>
        <strain evidence="3">Lh_17</strain>
    </source>
</reference>
<gene>
    <name evidence="3" type="ORF">GS441_18840</name>
</gene>
<feature type="compositionally biased region" description="Basic and acidic residues" evidence="1">
    <location>
        <begin position="1027"/>
        <end position="1043"/>
    </location>
</feature>
<accession>A0A9Q2PFI4</accession>
<name>A0A9Q2PFI4_RHOHA</name>
<dbReference type="Pfam" id="PF10145">
    <property type="entry name" value="PhageMin_Tail"/>
    <property type="match status" value="1"/>
</dbReference>
<proteinExistence type="predicted"/>
<organism evidence="3 4">
    <name type="scientific">Rhodococcus hoagii</name>
    <name type="common">Corynebacterium equii</name>
    <dbReference type="NCBI Taxonomy" id="43767"/>
    <lineage>
        <taxon>Bacteria</taxon>
        <taxon>Bacillati</taxon>
        <taxon>Actinomycetota</taxon>
        <taxon>Actinomycetes</taxon>
        <taxon>Mycobacteriales</taxon>
        <taxon>Nocardiaceae</taxon>
        <taxon>Prescottella</taxon>
    </lineage>
</organism>
<dbReference type="RefSeq" id="WP_084962033.1">
    <property type="nucleotide sequence ID" value="NZ_JAJNNF010000048.1"/>
</dbReference>
<dbReference type="AlphaFoldDB" id="A0A9Q2PFI4"/>
<evidence type="ECO:0000313" key="3">
    <source>
        <dbReference type="EMBL" id="MBM4567399.1"/>
    </source>
</evidence>
<feature type="region of interest" description="Disordered" evidence="1">
    <location>
        <begin position="1018"/>
        <end position="1054"/>
    </location>
</feature>
<feature type="region of interest" description="Disordered" evidence="1">
    <location>
        <begin position="62"/>
        <end position="109"/>
    </location>
</feature>
<sequence length="1205" mass="126142">MALDVGELVARLTLDDDRFTRSLRNDEQALQGLARTADQATSRVETSFEGAATSAAKLDTAAKGAERQLDRTGTQGAKSLKDTGTAADKAEKDVRKLRESSEDAAKATGKIGDGVQEKLASAFSGVGDLAGQSGASSGGNFLAGFSGKIGSLGGKGGPIFASLAGVAAIGLAAGAVLANAIADGMEQEKQQDLIQAKLGINEETARRIGQAAGAAYSNGWGESVVANMDGIRAAIQAGVLTGEEDTTVFASTAEQLNIVADLMGEEVPAVARAAGQAIKNGLAKDGSGAFDLLAAAQRNSLNVSEDLLDSFNEYSTQLRSLGLDGVEGWALVSQGVKGGARDTDVVIDALKEFKLRASDGTAAAAEGFDKLKVPASEVREEMTKGGDAARDMMARLLRGLQEIKDPQDRYNAALALFGTKFEDIQDAAYELNLDTALQEFGAVEGAARQAGDTMSSNTASSFESAKRSIETSSADIKLALAEAFGPALTDVANWVTEHKPEIIGFFTGLADAGFATVDAMLAAGSGILRAWANTAGGVMELTGGMIDGLGGFSEKLGGIVKHIPGMESVGLALEQGGKAAQWYGEKTAGLRDEALGMADAMDSGRVRLQGMRDGVREAGEQAENSARLMQALGTAVIKDVPDNKSIIISDNSPEAVERLKGLGFQVEHTPNGIRVTATTNEAQTMVDAFYNQNNGKSMTVYVDPVVRSQRYQDNLNTDIANGGYVHYAAGGIEDHQAQIGNGRTRIWNEPETGGESYIPLAPSKRARSEAILRETARRFGLGVVRFGRDQLSEIFMGDPKSLTNRTDPTGWRALLGGDFNGKLSRFGIEEDSPLATAVLSARKAIVDGDFDGQLSKFGIEEDSPIARALLGLNRNVVRFANGGIFDGDAAVAKAKAHNGEPYVYGGRDCSGYLSEVFNAGTGQSVRFVTGSDFEAMGWEPGYDPNGFSIGTDKGVGENGHMAGSLFGVNIESDGSNGIQYGGSADGPLDFPYVYHWPGASRPSYDRGQLDSEITKALAEESSAATPEARERAAQRRQTLEAQRDGVSGVTDSGVSLATDGQRVFVTNWPSGLGASLPARSGGSSPSSSVSYSGGGGTLSTAREAAGDGEAATLTPRPITDYLNPEDMFWQFAEGMGISKPGGVVGALMDAGKEPENVKALEQMVEVLRVIAEDPPVQVVINAKDGDDAVRKWQEYIGGKSLSWTK</sequence>